<gene>
    <name evidence="2" type="ORF">ACFOZ5_11085</name>
</gene>
<protein>
    <submittedName>
        <fullName evidence="2">STAS domain-containing protein</fullName>
    </submittedName>
</protein>
<evidence type="ECO:0000313" key="3">
    <source>
        <dbReference type="Proteomes" id="UP001595798"/>
    </source>
</evidence>
<accession>A0ABV8QJL4</accession>
<proteinExistence type="predicted"/>
<dbReference type="SUPFAM" id="SSF52091">
    <property type="entry name" value="SpoIIaa-like"/>
    <property type="match status" value="1"/>
</dbReference>
<dbReference type="Pfam" id="PF13466">
    <property type="entry name" value="STAS_2"/>
    <property type="match status" value="1"/>
</dbReference>
<name>A0ABV8QJL4_9GAMM</name>
<dbReference type="RefSeq" id="WP_379887230.1">
    <property type="nucleotide sequence ID" value="NZ_JBHSDI010000013.1"/>
</dbReference>
<keyword evidence="3" id="KW-1185">Reference proteome</keyword>
<evidence type="ECO:0000313" key="2">
    <source>
        <dbReference type="EMBL" id="MFC4259573.1"/>
    </source>
</evidence>
<reference evidence="3" key="1">
    <citation type="journal article" date="2019" name="Int. J. Syst. Evol. Microbiol.">
        <title>The Global Catalogue of Microorganisms (GCM) 10K type strain sequencing project: providing services to taxonomists for standard genome sequencing and annotation.</title>
        <authorList>
            <consortium name="The Broad Institute Genomics Platform"/>
            <consortium name="The Broad Institute Genome Sequencing Center for Infectious Disease"/>
            <person name="Wu L."/>
            <person name="Ma J."/>
        </authorList>
    </citation>
    <scope>NUCLEOTIDE SEQUENCE [LARGE SCALE GENOMIC DNA]</scope>
    <source>
        <strain evidence="3">CECT 7297</strain>
    </source>
</reference>
<feature type="domain" description="MlaB-like STAS" evidence="1">
    <location>
        <begin position="12"/>
        <end position="92"/>
    </location>
</feature>
<dbReference type="Proteomes" id="UP001595798">
    <property type="component" value="Unassembled WGS sequence"/>
</dbReference>
<evidence type="ECO:0000259" key="1">
    <source>
        <dbReference type="Pfam" id="PF13466"/>
    </source>
</evidence>
<comment type="caution">
    <text evidence="2">The sequence shown here is derived from an EMBL/GenBank/DDBJ whole genome shotgun (WGS) entry which is preliminary data.</text>
</comment>
<dbReference type="Gene3D" id="3.30.750.24">
    <property type="entry name" value="STAS domain"/>
    <property type="match status" value="1"/>
</dbReference>
<dbReference type="InterPro" id="IPR036513">
    <property type="entry name" value="STAS_dom_sf"/>
</dbReference>
<organism evidence="2 3">
    <name type="scientific">Marinobacter lacisalsi</name>
    <dbReference type="NCBI Taxonomy" id="475979"/>
    <lineage>
        <taxon>Bacteria</taxon>
        <taxon>Pseudomonadati</taxon>
        <taxon>Pseudomonadota</taxon>
        <taxon>Gammaproteobacteria</taxon>
        <taxon>Pseudomonadales</taxon>
        <taxon>Marinobacteraceae</taxon>
        <taxon>Marinobacter</taxon>
    </lineage>
</organism>
<sequence>MSASAEPDGNRLALAGQITADNVLAIRQRGEAWLASLTPGVPASVDLSAVTTASSVLLSLLLCLRRFADQRQVTLTFAGTPDDLVGLSHLNGISRWLTGPS</sequence>
<dbReference type="EMBL" id="JBHSDI010000013">
    <property type="protein sequence ID" value="MFC4259573.1"/>
    <property type="molecule type" value="Genomic_DNA"/>
</dbReference>
<dbReference type="InterPro" id="IPR058548">
    <property type="entry name" value="MlaB-like_STAS"/>
</dbReference>